<dbReference type="InterPro" id="IPR001936">
    <property type="entry name" value="RasGAP_dom"/>
</dbReference>
<dbReference type="InterPro" id="IPR016024">
    <property type="entry name" value="ARM-type_fold"/>
</dbReference>
<dbReference type="Gene3D" id="3.40.525.10">
    <property type="entry name" value="CRAL-TRIO lipid binding domain"/>
    <property type="match status" value="1"/>
</dbReference>
<sequence length="2720" mass="301228">MPGRRGSSAAAHSSQTLASSVTSRTFRSQDSHPHLASQSPQPSVTFSGHANPQQKVVQTLINRLKNKLPCVSGISLDRLEADPSIQQVIETLVELSADCLDYIAWSLSDVLDKLQTQMNHVEPTRMPDLLQSQLMILKILSITMASRWCDPRQRSDPASREASVAPDSPIPPPYLPHHPPGSDHHSSPSLWSEPPPIDSNIAKYILHVLVTFLTPSSYLPTSSSDFSTVEMVFWEYQQLDLYKSSVYLESRRDASTSADNRIPSATGRTSPTPILRNRHSATSMQSSLPSMSSSYVPSAFVSTAYESTHMSLVNDMHILNKLVVKFAGRIIHHLSAANWKVVFSKVRSRIHQLADNERKEPPPDTPDLFIMAHCALDRVKLIQVLNELSSLLVNLRHNHLLQVMQPLRLAIWKWIETFPHEFNDVMHGRSRLEGAPERLFDQLYAVVQPGRERDIWPTLMALNCIAPERISADFGLAGTGGDIQGRSKPYGRKDVKFGEDILKHCNTATKLTETAIQCALDLCRAAAKVKVEDDAEVTICEIAGDVAHEIKVGLWSNEKKKPFWESEESIDVAMFSEVLVAVYRFLDPEEGMALFCLCLDPERSEAVKTCAVRACLILALEADQFPWTRSTDALHGQIGLRVTSIFASMVSSRNEMDRFGTIKKPQPRPRSRPSGATSQLSDRDTLLLFTLALWRADPSLYLSGLAGRDIRLAINSLSRMFASPTEVTVKLSTAYTLRIAVEVIASLNPGDQLYDIGVEWLQHAVPASMAAIASTLIYARTDTEQQRLWTNVLQHFLKIYTTKREAQHMKDFQLDAKRVPAFAMSEIAFMISLTSSDTAVCQAAAQGLRALAQAQRVPGAPVNPGVSEEDRSKRNPVFEQLGDPKVAVVGRVGYQKRIRRLMRLIAYPCASHVAVWQECYWRWRSLSETIIESMAEYGAEDAQAYRAAMTLDLQDKHNQWKNLTLFLAAFGGASLIDDGTRPSLTDSIPPEYMPDDLRVLQNPTNLVVTFLTDLTNLLVAEYVDVREIARDALGTELSPRLFPKLLSHLTTVVATITQGAGSEFADTYVLFLDQFIALLKLLVENLNFIIDDIDGNATLAALAVFIDRFEFPGATRIKIKFCQLCEVVYTRFKAIALNQAVRKETLSRNTVVDYIMEWVRDPSLSSSELNITCLRTLSMLLERMKLQPLDGSSGDDTGHLVSRLFMKYSTALLKMLELNQLDVLTSDSASDVPTLQHASLLSICEGEARDFVITALAHLVTANSEPGFKHILPLAYDPDPRKKMIHAYVFARVLGEGTKFEPPEQATAQSPHARLKEVGAGFRSLVVALAVCETCPPSEMDVTISALLNVFDTRASLMRLIKLLIDREIATTETEASLFRGNSICTRFLSAFARIHGYNYLRNLILPLVKIMTSTPGQGYELDPSKAGAQDVAQNQQHVEVVATSFLNILFSSIPTLPSMFREICAHIAQSVVDVWPEAKFAALGAFIFLRFISPAVVAPETVDIEIPSEDAIAMRRGLMVITKIIQNLANNIFFGKEQHMMCLNKFLEANIVNVTKYLSELNKYSESPSENDNDDEWLGGVPDETDALVLHRYFEKHADKIGKELLSHSKAAAEADNMSVPGKKAWDQLCALLVDLGQSPELPRYTALSAAQHPAYKDIMARFAHRSTSEVAESLVEGPTQPVTPQDEPILLIFHFAQAAEGVETDLIMYHFFKTLTAPGNEKRPFQVVIDCTMFTDASEVPVQWWKGLAEQMPLEMQQRWLTTYILNPNSLAQKYLRRIFNLCSTGSPFPSETRACSSVSELATFVSASSLQPLRYAAAFESEPKEIYIDVLKRYHAYLPITLEVGTTHVRMTSAKAQPIAAALSCRTVDIVLLADISDVYNVSTGQEPNEFVIRRSRQGITLYFSSILRDSIVKNIRATKALLKEHQPPMSERFSRFSNGPATLLHVGMLHMETDNEELRSASFALLGSVCSYVGLTDCPVVAATTGFVPKDAASFVVELSSSLARLAPHMTLDFISEVAAGLSGLEFSAIAQKTNCPRYLSPWIQNLQVYTNPVHPLYERSGARLRDCIRVLAEMVVTEHELTTLMQTHIWAEVSKLDSATVNVVLDEIVRMTVDGTLGSRRWESLARIVSTLSSVNIRGRLLSRLRKVHLGKASPKAYRSLEHTPHWNELATLIRLVCISGPVPGNNGLYLPELFHVVVLLAGTGLTLVRKSVYGIVINFLQTLYAEHPDTALSSEVIVILGQMEETKTLRLFGLERPKSTSEYADYDSKPDKVAIDGYGDLTKLLLRILEVASGSQGLLNVWRARWMSLVASTAFQISPAIQARAFIVLGELATSDVDDDFLYQMLVAFKTSLSQSTETDTTAIVSMLRCMCQIVPALSDGARYLCPLFWLAVALIQSSHITFYVEATQLLERTLIAMEAKGMLVGADINDLLLGGRSSLQDIAIQLDSLLGISFTSDFSFSLAAVIFKGIRHTGLRESAESVLRTLLRITVQGKEGDVVPRNALGYFVALLPLSNSADSYQQLLRDAGVPDSMEEDFIDGAADVDSMVPTVPLEWLGLDISDTPLLVASFIGSILSSAQGDDSETQMLCSLLADMVAFYPDTIALTYELYQDRIKDSFANSSNPAIIRAACIIFRVALQDAGVRTGSSLRGSASTLNTVDETASNTPGRLHLSALEDLNLHGLTSSFQFLPPNRGLATKMINWIPELVSRMID</sequence>
<feature type="compositionally biased region" description="Pro residues" evidence="3">
    <location>
        <begin position="168"/>
        <end position="179"/>
    </location>
</feature>
<dbReference type="SUPFAM" id="SSF48371">
    <property type="entry name" value="ARM repeat"/>
    <property type="match status" value="1"/>
</dbReference>
<evidence type="ECO:0000256" key="3">
    <source>
        <dbReference type="SAM" id="MobiDB-lite"/>
    </source>
</evidence>
<feature type="compositionally biased region" description="Polar residues" evidence="3">
    <location>
        <begin position="36"/>
        <end position="49"/>
    </location>
</feature>
<dbReference type="Gene3D" id="1.10.506.10">
    <property type="entry name" value="GTPase Activation - p120gap, domain 1"/>
    <property type="match status" value="2"/>
</dbReference>
<dbReference type="PROSITE" id="PS50018">
    <property type="entry name" value="RAS_GTPASE_ACTIV_2"/>
    <property type="match status" value="1"/>
</dbReference>
<feature type="domain" description="Ras-GAP" evidence="4">
    <location>
        <begin position="1339"/>
        <end position="1531"/>
    </location>
</feature>
<keyword evidence="1" id="KW-0343">GTPase activation</keyword>
<gene>
    <name evidence="5" type="ORF">BDV98DRAFT_500480</name>
</gene>
<dbReference type="EMBL" id="ML178816">
    <property type="protein sequence ID" value="TFL05800.1"/>
    <property type="molecule type" value="Genomic_DNA"/>
</dbReference>
<feature type="region of interest" description="Disordered" evidence="3">
    <location>
        <begin position="1"/>
        <end position="49"/>
    </location>
</feature>
<protein>
    <recommendedName>
        <fullName evidence="4">Ras-GAP domain-containing protein</fullName>
    </recommendedName>
</protein>
<dbReference type="InterPro" id="IPR039360">
    <property type="entry name" value="Ras_GTPase"/>
</dbReference>
<proteinExistence type="predicted"/>
<feature type="region of interest" description="Disordered" evidence="3">
    <location>
        <begin position="658"/>
        <end position="679"/>
    </location>
</feature>
<dbReference type="Gene3D" id="2.30.29.30">
    <property type="entry name" value="Pleckstrin-homology domain (PH domain)/Phosphotyrosine-binding domain (PTB)"/>
    <property type="match status" value="1"/>
</dbReference>
<dbReference type="PANTHER" id="PTHR10194">
    <property type="entry name" value="RAS GTPASE-ACTIVATING PROTEINS"/>
    <property type="match status" value="1"/>
</dbReference>
<dbReference type="SMART" id="SM00323">
    <property type="entry name" value="RasGAP"/>
    <property type="match status" value="1"/>
</dbReference>
<reference evidence="5 6" key="1">
    <citation type="journal article" date="2019" name="Nat. Ecol. Evol.">
        <title>Megaphylogeny resolves global patterns of mushroom evolution.</title>
        <authorList>
            <person name="Varga T."/>
            <person name="Krizsan K."/>
            <person name="Foldi C."/>
            <person name="Dima B."/>
            <person name="Sanchez-Garcia M."/>
            <person name="Sanchez-Ramirez S."/>
            <person name="Szollosi G.J."/>
            <person name="Szarkandi J.G."/>
            <person name="Papp V."/>
            <person name="Albert L."/>
            <person name="Andreopoulos W."/>
            <person name="Angelini C."/>
            <person name="Antonin V."/>
            <person name="Barry K.W."/>
            <person name="Bougher N.L."/>
            <person name="Buchanan P."/>
            <person name="Buyck B."/>
            <person name="Bense V."/>
            <person name="Catcheside P."/>
            <person name="Chovatia M."/>
            <person name="Cooper J."/>
            <person name="Damon W."/>
            <person name="Desjardin D."/>
            <person name="Finy P."/>
            <person name="Geml J."/>
            <person name="Haridas S."/>
            <person name="Hughes K."/>
            <person name="Justo A."/>
            <person name="Karasinski D."/>
            <person name="Kautmanova I."/>
            <person name="Kiss B."/>
            <person name="Kocsube S."/>
            <person name="Kotiranta H."/>
            <person name="LaButti K.M."/>
            <person name="Lechner B.E."/>
            <person name="Liimatainen K."/>
            <person name="Lipzen A."/>
            <person name="Lukacs Z."/>
            <person name="Mihaltcheva S."/>
            <person name="Morgado L.N."/>
            <person name="Niskanen T."/>
            <person name="Noordeloos M.E."/>
            <person name="Ohm R.A."/>
            <person name="Ortiz-Santana B."/>
            <person name="Ovrebo C."/>
            <person name="Racz N."/>
            <person name="Riley R."/>
            <person name="Savchenko A."/>
            <person name="Shiryaev A."/>
            <person name="Soop K."/>
            <person name="Spirin V."/>
            <person name="Szebenyi C."/>
            <person name="Tomsovsky M."/>
            <person name="Tulloss R.E."/>
            <person name="Uehling J."/>
            <person name="Grigoriev I.V."/>
            <person name="Vagvolgyi C."/>
            <person name="Papp T."/>
            <person name="Martin F.M."/>
            <person name="Miettinen O."/>
            <person name="Hibbett D.S."/>
            <person name="Nagy L.G."/>
        </authorList>
    </citation>
    <scope>NUCLEOTIDE SEQUENCE [LARGE SCALE GENOMIC DNA]</scope>
    <source>
        <strain evidence="5 6">CBS 309.79</strain>
    </source>
</reference>
<evidence type="ECO:0000313" key="6">
    <source>
        <dbReference type="Proteomes" id="UP000305067"/>
    </source>
</evidence>
<feature type="region of interest" description="Disordered" evidence="3">
    <location>
        <begin position="253"/>
        <end position="286"/>
    </location>
</feature>
<dbReference type="STRING" id="1884261.A0A5C3QYD3"/>
<dbReference type="OrthoDB" id="28245at2759"/>
<dbReference type="PANTHER" id="PTHR10194:SF142">
    <property type="entry name" value="NEUROFIBROMIN"/>
    <property type="match status" value="1"/>
</dbReference>
<evidence type="ECO:0000256" key="1">
    <source>
        <dbReference type="ARBA" id="ARBA00022468"/>
    </source>
</evidence>
<evidence type="ECO:0000259" key="4">
    <source>
        <dbReference type="PROSITE" id="PS50018"/>
    </source>
</evidence>
<organism evidence="5 6">
    <name type="scientific">Pterulicium gracile</name>
    <dbReference type="NCBI Taxonomy" id="1884261"/>
    <lineage>
        <taxon>Eukaryota</taxon>
        <taxon>Fungi</taxon>
        <taxon>Dikarya</taxon>
        <taxon>Basidiomycota</taxon>
        <taxon>Agaricomycotina</taxon>
        <taxon>Agaricomycetes</taxon>
        <taxon>Agaricomycetidae</taxon>
        <taxon>Agaricales</taxon>
        <taxon>Pleurotineae</taxon>
        <taxon>Pterulaceae</taxon>
        <taxon>Pterulicium</taxon>
    </lineage>
</organism>
<dbReference type="GO" id="GO:0005096">
    <property type="term" value="F:GTPase activator activity"/>
    <property type="evidence" value="ECO:0007669"/>
    <property type="project" value="UniProtKB-KW"/>
</dbReference>
<evidence type="ECO:0000256" key="2">
    <source>
        <dbReference type="ARBA" id="ARBA00022553"/>
    </source>
</evidence>
<dbReference type="InterPro" id="IPR011993">
    <property type="entry name" value="PH-like_dom_sf"/>
</dbReference>
<accession>A0A5C3QYD3</accession>
<dbReference type="InterPro" id="IPR036865">
    <property type="entry name" value="CRAL-TRIO_dom_sf"/>
</dbReference>
<dbReference type="Pfam" id="PF00616">
    <property type="entry name" value="RasGAP"/>
    <property type="match status" value="1"/>
</dbReference>
<dbReference type="Pfam" id="PF13716">
    <property type="entry name" value="CRAL_TRIO_2"/>
    <property type="match status" value="1"/>
</dbReference>
<evidence type="ECO:0000313" key="5">
    <source>
        <dbReference type="EMBL" id="TFL05800.1"/>
    </source>
</evidence>
<keyword evidence="2" id="KW-0597">Phosphoprotein</keyword>
<dbReference type="SUPFAM" id="SSF48350">
    <property type="entry name" value="GTPase activation domain, GAP"/>
    <property type="match status" value="1"/>
</dbReference>
<dbReference type="PROSITE" id="PS00509">
    <property type="entry name" value="RAS_GTPASE_ACTIV_1"/>
    <property type="match status" value="1"/>
</dbReference>
<dbReference type="Proteomes" id="UP000305067">
    <property type="component" value="Unassembled WGS sequence"/>
</dbReference>
<keyword evidence="6" id="KW-1185">Reference proteome</keyword>
<dbReference type="InterPro" id="IPR008936">
    <property type="entry name" value="Rho_GTPase_activation_prot"/>
</dbReference>
<name>A0A5C3QYD3_9AGAR</name>
<feature type="region of interest" description="Disordered" evidence="3">
    <location>
        <begin position="151"/>
        <end position="192"/>
    </location>
</feature>
<dbReference type="InterPro" id="IPR023152">
    <property type="entry name" value="RasGAP_CS"/>
</dbReference>
<feature type="compositionally biased region" description="Polar residues" evidence="3">
    <location>
        <begin position="15"/>
        <end position="26"/>
    </location>
</feature>
<dbReference type="InterPro" id="IPR001251">
    <property type="entry name" value="CRAL-TRIO_dom"/>
</dbReference>